<feature type="chain" id="PRO_5021215214" description="Chemotaxis protein" evidence="2">
    <location>
        <begin position="26"/>
        <end position="533"/>
    </location>
</feature>
<name>A0A4Y8RHH6_9HYPH</name>
<dbReference type="AlphaFoldDB" id="A0A4Y8RHH6"/>
<evidence type="ECO:0008006" key="5">
    <source>
        <dbReference type="Google" id="ProtNLM"/>
    </source>
</evidence>
<feature type="compositionally biased region" description="Basic and acidic residues" evidence="1">
    <location>
        <begin position="106"/>
        <end position="165"/>
    </location>
</feature>
<organism evidence="3 4">
    <name type="scientific">Jiella endophytica</name>
    <dbReference type="NCBI Taxonomy" id="2558362"/>
    <lineage>
        <taxon>Bacteria</taxon>
        <taxon>Pseudomonadati</taxon>
        <taxon>Pseudomonadota</taxon>
        <taxon>Alphaproteobacteria</taxon>
        <taxon>Hyphomicrobiales</taxon>
        <taxon>Aurantimonadaceae</taxon>
        <taxon>Jiella</taxon>
    </lineage>
</organism>
<gene>
    <name evidence="3" type="ORF">E3C22_13515</name>
</gene>
<accession>A0A4Y8RHH6</accession>
<comment type="caution">
    <text evidence="3">The sequence shown here is derived from an EMBL/GenBank/DDBJ whole genome shotgun (WGS) entry which is preliminary data.</text>
</comment>
<keyword evidence="2" id="KW-0732">Signal</keyword>
<reference evidence="3 4" key="1">
    <citation type="submission" date="2019-03" db="EMBL/GenBank/DDBJ databases">
        <title>Jiella endophytica sp. nov., a novel endophytic bacterium isolated from root of Ficus microcarpa Linn. f.</title>
        <authorList>
            <person name="Tuo L."/>
        </authorList>
    </citation>
    <scope>NUCLEOTIDE SEQUENCE [LARGE SCALE GENOMIC DNA]</scope>
    <source>
        <strain evidence="3 4">CBS5Q-3</strain>
    </source>
</reference>
<dbReference type="OrthoDB" id="9812933at2"/>
<protein>
    <recommendedName>
        <fullName evidence="5">Chemotaxis protein</fullName>
    </recommendedName>
</protein>
<proteinExistence type="predicted"/>
<dbReference type="EMBL" id="SOZD01000004">
    <property type="protein sequence ID" value="TFF21705.1"/>
    <property type="molecule type" value="Genomic_DNA"/>
</dbReference>
<dbReference type="Proteomes" id="UP000298179">
    <property type="component" value="Unassembled WGS sequence"/>
</dbReference>
<evidence type="ECO:0000256" key="2">
    <source>
        <dbReference type="SAM" id="SignalP"/>
    </source>
</evidence>
<keyword evidence="4" id="KW-1185">Reference proteome</keyword>
<sequence length="533" mass="56463">MRRRCDPLAPALAVAALLFAAPAHGEDAGHGEPSAAELVRQAGEAARRGDAASHGEAADSHGAAADAHDPHAAAGGHGAEAEPAMGDAHGMTGHDDMAHGATDQGEATHAEAGDGDAHSGDEAAAHGGDGHGEEGHGEATHEGDGHGADGGESEHGEAAEHHEPPPTRGPQPYEVIRSLQFLQDQAARGNTSANRVQARLLQWYGPAFERASQKTWEDGRNQRAAALFVLSGGPPSVLRMILAKNDFPPEVQPLLKGSLAYVENRQSDAEKLLSALDTEAMEPGLAAQINLAVAQLQEKDAPEKALERLRRVMLDASGTLLEEAALRLGMALADQLGQPDRADGYARLYFDRYARSVYAGNFRARFTAMYVARPVEEAVKTVHTLDDAVARIPLADQLNIYLSIGRRALVAGNMKLAGMAGERVLQVANLTQPARQRALLYVAASTLTEGDTGKTLASLESIDRESLHPADRKLYDAAIGVLQEIRKPLMSGVLSDTKRKKTATQEAALESPVIDRATKLLDAIRSDIEGTNQ</sequence>
<feature type="signal peptide" evidence="2">
    <location>
        <begin position="1"/>
        <end position="25"/>
    </location>
</feature>
<feature type="compositionally biased region" description="Basic and acidic residues" evidence="1">
    <location>
        <begin position="45"/>
        <end position="59"/>
    </location>
</feature>
<evidence type="ECO:0000256" key="1">
    <source>
        <dbReference type="SAM" id="MobiDB-lite"/>
    </source>
</evidence>
<evidence type="ECO:0000313" key="4">
    <source>
        <dbReference type="Proteomes" id="UP000298179"/>
    </source>
</evidence>
<feature type="region of interest" description="Disordered" evidence="1">
    <location>
        <begin position="40"/>
        <end position="172"/>
    </location>
</feature>
<evidence type="ECO:0000313" key="3">
    <source>
        <dbReference type="EMBL" id="TFF21705.1"/>
    </source>
</evidence>
<dbReference type="RefSeq" id="WP_134762588.1">
    <property type="nucleotide sequence ID" value="NZ_SOZD01000004.1"/>
</dbReference>